<organism evidence="2 3">
    <name type="scientific">Niallia alba</name>
    <dbReference type="NCBI Taxonomy" id="2729105"/>
    <lineage>
        <taxon>Bacteria</taxon>
        <taxon>Bacillati</taxon>
        <taxon>Bacillota</taxon>
        <taxon>Bacilli</taxon>
        <taxon>Bacillales</taxon>
        <taxon>Bacillaceae</taxon>
        <taxon>Niallia</taxon>
    </lineage>
</organism>
<name>A0A7Y0KAB6_9BACI</name>
<protein>
    <submittedName>
        <fullName evidence="2">Class I SAM-dependent methyltransferase</fullName>
    </submittedName>
</protein>
<comment type="caution">
    <text evidence="2">The sequence shown here is derived from an EMBL/GenBank/DDBJ whole genome shotgun (WGS) entry which is preliminary data.</text>
</comment>
<dbReference type="EMBL" id="JABBPK010000001">
    <property type="protein sequence ID" value="NMO78060.1"/>
    <property type="molecule type" value="Genomic_DNA"/>
</dbReference>
<dbReference type="Gene3D" id="3.40.50.150">
    <property type="entry name" value="Vaccinia Virus protein VP39"/>
    <property type="match status" value="1"/>
</dbReference>
<dbReference type="InterPro" id="IPR029063">
    <property type="entry name" value="SAM-dependent_MTases_sf"/>
</dbReference>
<sequence length="249" mass="28677">MNEQSSANKVAWEYRAYEFWMQRDGPPKDKAIELKKNPLGSLKKHQVYFNNVEGKKIANLCGSNGRKAVPLALLGADVTIFDISVENERYAKELAYYANISITYVVGDLYDIDLETYGNSFDMLYLEGGILHYFKDLDKLMSILSSLLKKNGTMILSDYHPFLKCLNEDFTVKQTYFDSGLQTGDVAFKQFFPEEEQVDFPAVSIRLYTLSEIINSLIPAAFKLDRFDEHRGWKNENIPWEFTIVARKL</sequence>
<accession>A0A7Y0KAB6</accession>
<evidence type="ECO:0000259" key="1">
    <source>
        <dbReference type="Pfam" id="PF08241"/>
    </source>
</evidence>
<dbReference type="GO" id="GO:0032259">
    <property type="term" value="P:methylation"/>
    <property type="evidence" value="ECO:0007669"/>
    <property type="project" value="UniProtKB-KW"/>
</dbReference>
<keyword evidence="2" id="KW-0489">Methyltransferase</keyword>
<dbReference type="Pfam" id="PF08241">
    <property type="entry name" value="Methyltransf_11"/>
    <property type="match status" value="1"/>
</dbReference>
<keyword evidence="3" id="KW-1185">Reference proteome</keyword>
<dbReference type="CDD" id="cd02440">
    <property type="entry name" value="AdoMet_MTases"/>
    <property type="match status" value="1"/>
</dbReference>
<feature type="domain" description="Methyltransferase type 11" evidence="1">
    <location>
        <begin position="61"/>
        <end position="156"/>
    </location>
</feature>
<dbReference type="RefSeq" id="WP_169188693.1">
    <property type="nucleotide sequence ID" value="NZ_JABBPK010000001.1"/>
</dbReference>
<reference evidence="2 3" key="1">
    <citation type="submission" date="2020-04" db="EMBL/GenBank/DDBJ databases">
        <title>Bacillus sp. UniB3 isolated from commercial digestive syrup.</title>
        <authorList>
            <person name="Thorat V."/>
            <person name="Kirdat K."/>
            <person name="Tiwarekar B."/>
            <person name="Yadav A."/>
        </authorList>
    </citation>
    <scope>NUCLEOTIDE SEQUENCE [LARGE SCALE GENOMIC DNA]</scope>
    <source>
        <strain evidence="2 3">UniB3</strain>
    </source>
</reference>
<gene>
    <name evidence="2" type="ORF">HHU08_13815</name>
</gene>
<dbReference type="Proteomes" id="UP000588491">
    <property type="component" value="Unassembled WGS sequence"/>
</dbReference>
<evidence type="ECO:0000313" key="3">
    <source>
        <dbReference type="Proteomes" id="UP000588491"/>
    </source>
</evidence>
<dbReference type="SUPFAM" id="SSF53335">
    <property type="entry name" value="S-adenosyl-L-methionine-dependent methyltransferases"/>
    <property type="match status" value="1"/>
</dbReference>
<dbReference type="AlphaFoldDB" id="A0A7Y0KAB6"/>
<dbReference type="InterPro" id="IPR013216">
    <property type="entry name" value="Methyltransf_11"/>
</dbReference>
<proteinExistence type="predicted"/>
<dbReference type="GO" id="GO:0008757">
    <property type="term" value="F:S-adenosylmethionine-dependent methyltransferase activity"/>
    <property type="evidence" value="ECO:0007669"/>
    <property type="project" value="InterPro"/>
</dbReference>
<keyword evidence="2" id="KW-0808">Transferase</keyword>
<evidence type="ECO:0000313" key="2">
    <source>
        <dbReference type="EMBL" id="NMO78060.1"/>
    </source>
</evidence>